<reference evidence="1 2" key="1">
    <citation type="submission" date="2009-04" db="EMBL/GenBank/DDBJ databases">
        <authorList>
            <person name="Qin X."/>
            <person name="Bachman B."/>
            <person name="Battles P."/>
            <person name="Bell A."/>
            <person name="Bess C."/>
            <person name="Bickham C."/>
            <person name="Chaboub L."/>
            <person name="Chen D."/>
            <person name="Coyle M."/>
            <person name="Deiros D.R."/>
            <person name="Dinh H."/>
            <person name="Forbes L."/>
            <person name="Fowler G."/>
            <person name="Francisco L."/>
            <person name="Fu Q."/>
            <person name="Gubbala S."/>
            <person name="Hale W."/>
            <person name="Han Y."/>
            <person name="Hemphill L."/>
            <person name="Highlander S.K."/>
            <person name="Hirani K."/>
            <person name="Hogues M."/>
            <person name="Jackson L."/>
            <person name="Jakkamsetti A."/>
            <person name="Javaid M."/>
            <person name="Jiang H."/>
            <person name="Korchina V."/>
            <person name="Kovar C."/>
            <person name="Lara F."/>
            <person name="Lee S."/>
            <person name="Mata R."/>
            <person name="Mathew T."/>
            <person name="Moen C."/>
            <person name="Morales K."/>
            <person name="Munidasa M."/>
            <person name="Nazareth L."/>
            <person name="Ngo R."/>
            <person name="Nguyen L."/>
            <person name="Okwuonu G."/>
            <person name="Ongeri F."/>
            <person name="Patil S."/>
            <person name="Petrosino J."/>
            <person name="Pham C."/>
            <person name="Pham P."/>
            <person name="Pu L.-L."/>
            <person name="Puazo M."/>
            <person name="Raj R."/>
            <person name="Reid J."/>
            <person name="Rouhana J."/>
            <person name="Saada N."/>
            <person name="Shang Y."/>
            <person name="Simmons D."/>
            <person name="Thornton R."/>
            <person name="Warren J."/>
            <person name="Weissenberger G."/>
            <person name="Zhang J."/>
            <person name="Zhang L."/>
            <person name="Zhou C."/>
            <person name="Zhu D."/>
            <person name="Muzny D."/>
            <person name="Worley K."/>
            <person name="Gibbs R."/>
        </authorList>
    </citation>
    <scope>NUCLEOTIDE SEQUENCE [LARGE SCALE GENOMIC DNA]</scope>
    <source>
        <strain evidence="1 2">ATCC 43531</strain>
    </source>
</reference>
<gene>
    <name evidence="1" type="ORF">HMPREF0908_0438</name>
</gene>
<dbReference type="HOGENOM" id="CLU_3011778_0_0_9"/>
<dbReference type="AlphaFoldDB" id="C4V1Z1"/>
<comment type="caution">
    <text evidence="1">The sequence shown here is derived from an EMBL/GenBank/DDBJ whole genome shotgun (WGS) entry which is preliminary data.</text>
</comment>
<keyword evidence="2" id="KW-1185">Reference proteome</keyword>
<accession>C4V1Z1</accession>
<sequence length="56" mass="6553">MTYEFISFVKFYAVCSIANAALPDHRQSSVFPSDFSPFFHQKYRTPHQKKSDVGFF</sequence>
<dbReference type="Proteomes" id="UP000005309">
    <property type="component" value="Unassembled WGS sequence"/>
</dbReference>
<name>C4V1Z1_9FIRM</name>
<dbReference type="EMBL" id="ACLA01000006">
    <property type="protein sequence ID" value="EEQ49122.1"/>
    <property type="molecule type" value="Genomic_DNA"/>
</dbReference>
<proteinExistence type="predicted"/>
<protein>
    <submittedName>
        <fullName evidence="1">Uncharacterized protein</fullName>
    </submittedName>
</protein>
<evidence type="ECO:0000313" key="2">
    <source>
        <dbReference type="Proteomes" id="UP000005309"/>
    </source>
</evidence>
<organism evidence="1 2">
    <name type="scientific">Selenomonas flueggei ATCC 43531</name>
    <dbReference type="NCBI Taxonomy" id="638302"/>
    <lineage>
        <taxon>Bacteria</taxon>
        <taxon>Bacillati</taxon>
        <taxon>Bacillota</taxon>
        <taxon>Negativicutes</taxon>
        <taxon>Selenomonadales</taxon>
        <taxon>Selenomonadaceae</taxon>
        <taxon>Selenomonas</taxon>
    </lineage>
</organism>
<evidence type="ECO:0000313" key="1">
    <source>
        <dbReference type="EMBL" id="EEQ49122.1"/>
    </source>
</evidence>